<dbReference type="GO" id="GO:0005737">
    <property type="term" value="C:cytoplasm"/>
    <property type="evidence" value="ECO:0007669"/>
    <property type="project" value="TreeGrafter"/>
</dbReference>
<sequence>MKPAGGPDLSPGLMFDTPALQYLSICTHCTGAACCCEVSVTHHEPLPGHESTVVLLQPQSTLLLTQCLKALGFSPPNGTATRAQTPQTVTAPTTADMAKTAIAYKEKMKELSLINLICSCFHTEAKNNLIGQFEADMEVKPINKRASGQAFEVILKSPSPTSDGNYSISTPPKKRDLSLEDIQKKLEAAEDRRRSQEAQVLKALAEKREHERDVLLKAMEENSNFSRMAEEKLSVKMEQIRENREAYLAAMMERLQEKERHAQVVRRNKELREELTA</sequence>
<keyword evidence="1" id="KW-0175">Coiled coil</keyword>
<feature type="coiled-coil region" evidence="1">
    <location>
        <begin position="179"/>
        <end position="213"/>
    </location>
</feature>
<proteinExistence type="predicted"/>
<dbReference type="EMBL" id="JADWDJ010000020">
    <property type="protein sequence ID" value="KAG5264237.1"/>
    <property type="molecule type" value="Genomic_DNA"/>
</dbReference>
<dbReference type="SUPFAM" id="SSF101494">
    <property type="entry name" value="Stathmin"/>
    <property type="match status" value="1"/>
</dbReference>
<dbReference type="PROSITE" id="PS51257">
    <property type="entry name" value="PROKAR_LIPOPROTEIN"/>
    <property type="match status" value="1"/>
</dbReference>
<dbReference type="PANTHER" id="PTHR10104:SF18">
    <property type="entry name" value="STATHMIN-2"/>
    <property type="match status" value="1"/>
</dbReference>
<comment type="caution">
    <text evidence="2">The sequence shown here is derived from an EMBL/GenBank/DDBJ whole genome shotgun (WGS) entry which is preliminary data.</text>
</comment>
<dbReference type="GO" id="GO:0007019">
    <property type="term" value="P:microtubule depolymerization"/>
    <property type="evidence" value="ECO:0007669"/>
    <property type="project" value="TreeGrafter"/>
</dbReference>
<organism evidence="2 3">
    <name type="scientific">Alosa alosa</name>
    <name type="common">allis shad</name>
    <dbReference type="NCBI Taxonomy" id="278164"/>
    <lineage>
        <taxon>Eukaryota</taxon>
        <taxon>Metazoa</taxon>
        <taxon>Chordata</taxon>
        <taxon>Craniata</taxon>
        <taxon>Vertebrata</taxon>
        <taxon>Euteleostomi</taxon>
        <taxon>Actinopterygii</taxon>
        <taxon>Neopterygii</taxon>
        <taxon>Teleostei</taxon>
        <taxon>Clupei</taxon>
        <taxon>Clupeiformes</taxon>
        <taxon>Clupeoidei</taxon>
        <taxon>Clupeidae</taxon>
        <taxon>Alosa</taxon>
    </lineage>
</organism>
<evidence type="ECO:0008006" key="4">
    <source>
        <dbReference type="Google" id="ProtNLM"/>
    </source>
</evidence>
<dbReference type="InterPro" id="IPR000956">
    <property type="entry name" value="Stathmin_fam"/>
</dbReference>
<name>A0AAV6FSP2_9TELE</name>
<dbReference type="Gene3D" id="6.10.280.30">
    <property type="match status" value="1"/>
</dbReference>
<accession>A0AAV6FSP2</accession>
<dbReference type="PANTHER" id="PTHR10104">
    <property type="entry name" value="STATHMIN"/>
    <property type="match status" value="1"/>
</dbReference>
<dbReference type="GO" id="GO:0031110">
    <property type="term" value="P:regulation of microtubule polymerization or depolymerization"/>
    <property type="evidence" value="ECO:0007669"/>
    <property type="project" value="InterPro"/>
</dbReference>
<protein>
    <recommendedName>
        <fullName evidence="4">Stathmin-4</fullName>
    </recommendedName>
</protein>
<evidence type="ECO:0000313" key="3">
    <source>
        <dbReference type="Proteomes" id="UP000823561"/>
    </source>
</evidence>
<dbReference type="GO" id="GO:0015631">
    <property type="term" value="F:tubulin binding"/>
    <property type="evidence" value="ECO:0007669"/>
    <property type="project" value="TreeGrafter"/>
</dbReference>
<dbReference type="Pfam" id="PF00836">
    <property type="entry name" value="Stathmin"/>
    <property type="match status" value="1"/>
</dbReference>
<keyword evidence="3" id="KW-1185">Reference proteome</keyword>
<dbReference type="AlphaFoldDB" id="A0AAV6FSP2"/>
<dbReference type="PRINTS" id="PR00345">
    <property type="entry name" value="STATHMIN"/>
</dbReference>
<dbReference type="GO" id="GO:0030426">
    <property type="term" value="C:growth cone"/>
    <property type="evidence" value="ECO:0007669"/>
    <property type="project" value="TreeGrafter"/>
</dbReference>
<reference evidence="2" key="1">
    <citation type="submission" date="2020-10" db="EMBL/GenBank/DDBJ databases">
        <title>Chromosome-scale genome assembly of the Allis shad, Alosa alosa.</title>
        <authorList>
            <person name="Margot Z."/>
            <person name="Christophe K."/>
            <person name="Cabau C."/>
            <person name="Louis A."/>
            <person name="Berthelot C."/>
            <person name="Parey E."/>
            <person name="Roest Crollius H."/>
            <person name="Montfort J."/>
            <person name="Robinson-Rechavi M."/>
            <person name="Bucao C."/>
            <person name="Bouchez O."/>
            <person name="Gislard M."/>
            <person name="Lluch J."/>
            <person name="Milhes M."/>
            <person name="Lampietro C."/>
            <person name="Lopez Roques C."/>
            <person name="Donnadieu C."/>
            <person name="Braasch I."/>
            <person name="Desvignes T."/>
            <person name="Postlethwait J."/>
            <person name="Bobe J."/>
            <person name="Guiguen Y."/>
        </authorList>
    </citation>
    <scope>NUCLEOTIDE SEQUENCE</scope>
    <source>
        <strain evidence="2">M-15738</strain>
        <tissue evidence="2">Blood</tissue>
    </source>
</reference>
<dbReference type="GO" id="GO:0031175">
    <property type="term" value="P:neuron projection development"/>
    <property type="evidence" value="ECO:0007669"/>
    <property type="project" value="TreeGrafter"/>
</dbReference>
<evidence type="ECO:0000256" key="1">
    <source>
        <dbReference type="SAM" id="Coils"/>
    </source>
</evidence>
<dbReference type="InterPro" id="IPR036002">
    <property type="entry name" value="Stathmin_sf"/>
</dbReference>
<dbReference type="PROSITE" id="PS51663">
    <property type="entry name" value="STATHMIN_3"/>
    <property type="match status" value="1"/>
</dbReference>
<gene>
    <name evidence="2" type="ORF">AALO_G00251470</name>
</gene>
<dbReference type="Proteomes" id="UP000823561">
    <property type="component" value="Chromosome 20"/>
</dbReference>
<evidence type="ECO:0000313" key="2">
    <source>
        <dbReference type="EMBL" id="KAG5264237.1"/>
    </source>
</evidence>